<proteinExistence type="predicted"/>
<evidence type="ECO:0000256" key="1">
    <source>
        <dbReference type="SAM" id="SignalP"/>
    </source>
</evidence>
<evidence type="ECO:0000313" key="3">
    <source>
        <dbReference type="Proteomes" id="UP000198539"/>
    </source>
</evidence>
<reference evidence="2 3" key="1">
    <citation type="submission" date="2016-10" db="EMBL/GenBank/DDBJ databases">
        <authorList>
            <person name="de Groot N.N."/>
        </authorList>
    </citation>
    <scope>NUCLEOTIDE SEQUENCE [LARGE SCALE GENOMIC DNA]</scope>
    <source>
        <strain evidence="2 3">CGMCC 1.8894</strain>
    </source>
</reference>
<evidence type="ECO:0000313" key="2">
    <source>
        <dbReference type="EMBL" id="SDW77043.1"/>
    </source>
</evidence>
<dbReference type="AlphaFoldDB" id="A0A1H2W8P6"/>
<sequence>MTRTAAVAALVLLASCGVAADPRSTQVEIGQDTFYVLIEQDRATVSNFATGFDNTLRLRVGARAAMESQTDCTISDFFKFDDVNKYQARLICPPNR</sequence>
<dbReference type="EMBL" id="FNOM01000003">
    <property type="protein sequence ID" value="SDW77043.1"/>
    <property type="molecule type" value="Genomic_DNA"/>
</dbReference>
<dbReference type="OrthoDB" id="9950811at2"/>
<gene>
    <name evidence="2" type="ORF">SAMN04488238_103305</name>
</gene>
<dbReference type="RefSeq" id="WP_092886843.1">
    <property type="nucleotide sequence ID" value="NZ_CP061498.1"/>
</dbReference>
<accession>A0A1H2W8P6</accession>
<feature type="signal peptide" evidence="1">
    <location>
        <begin position="1"/>
        <end position="20"/>
    </location>
</feature>
<feature type="chain" id="PRO_5011627423" evidence="1">
    <location>
        <begin position="21"/>
        <end position="96"/>
    </location>
</feature>
<dbReference type="STRING" id="564137.SAMN04488238_103305"/>
<organism evidence="2 3">
    <name type="scientific">Roseicitreum antarcticum</name>
    <dbReference type="NCBI Taxonomy" id="564137"/>
    <lineage>
        <taxon>Bacteria</taxon>
        <taxon>Pseudomonadati</taxon>
        <taxon>Pseudomonadota</taxon>
        <taxon>Alphaproteobacteria</taxon>
        <taxon>Rhodobacterales</taxon>
        <taxon>Paracoccaceae</taxon>
        <taxon>Roseicitreum</taxon>
    </lineage>
</organism>
<dbReference type="PROSITE" id="PS51257">
    <property type="entry name" value="PROKAR_LIPOPROTEIN"/>
    <property type="match status" value="1"/>
</dbReference>
<keyword evidence="1" id="KW-0732">Signal</keyword>
<protein>
    <submittedName>
        <fullName evidence="2">Uncharacterized protein</fullName>
    </submittedName>
</protein>
<dbReference type="Proteomes" id="UP000198539">
    <property type="component" value="Unassembled WGS sequence"/>
</dbReference>
<name>A0A1H2W8P6_9RHOB</name>
<keyword evidence="3" id="KW-1185">Reference proteome</keyword>